<gene>
    <name evidence="4" type="ORF">Tco_1053656</name>
</gene>
<dbReference type="PANTHER" id="PTHR45752">
    <property type="entry name" value="LEUCINE-RICH REPEAT-CONTAINING"/>
    <property type="match status" value="1"/>
</dbReference>
<protein>
    <submittedName>
        <fullName evidence="4">TMV resistance protein N</fullName>
    </submittedName>
</protein>
<evidence type="ECO:0000259" key="3">
    <source>
        <dbReference type="Pfam" id="PF23598"/>
    </source>
</evidence>
<reference evidence="4" key="1">
    <citation type="journal article" date="2022" name="Int. J. Mol. Sci.">
        <title>Draft Genome of Tanacetum Coccineum: Genomic Comparison of Closely Related Tanacetum-Family Plants.</title>
        <authorList>
            <person name="Yamashiro T."/>
            <person name="Shiraishi A."/>
            <person name="Nakayama K."/>
            <person name="Satake H."/>
        </authorList>
    </citation>
    <scope>NUCLEOTIDE SEQUENCE</scope>
</reference>
<dbReference type="Proteomes" id="UP001151760">
    <property type="component" value="Unassembled WGS sequence"/>
</dbReference>
<dbReference type="PROSITE" id="PS51450">
    <property type="entry name" value="LRR"/>
    <property type="match status" value="1"/>
</dbReference>
<dbReference type="InterPro" id="IPR050715">
    <property type="entry name" value="LRR-SigEffector_domain"/>
</dbReference>
<dbReference type="InterPro" id="IPR055414">
    <property type="entry name" value="LRR_R13L4/SHOC2-like"/>
</dbReference>
<dbReference type="Pfam" id="PF00560">
    <property type="entry name" value="LRR_1"/>
    <property type="match status" value="1"/>
</dbReference>
<comment type="caution">
    <text evidence="4">The sequence shown here is derived from an EMBL/GenBank/DDBJ whole genome shotgun (WGS) entry which is preliminary data.</text>
</comment>
<dbReference type="Pfam" id="PF23598">
    <property type="entry name" value="LRR_14"/>
    <property type="match status" value="1"/>
</dbReference>
<organism evidence="4 5">
    <name type="scientific">Tanacetum coccineum</name>
    <dbReference type="NCBI Taxonomy" id="301880"/>
    <lineage>
        <taxon>Eukaryota</taxon>
        <taxon>Viridiplantae</taxon>
        <taxon>Streptophyta</taxon>
        <taxon>Embryophyta</taxon>
        <taxon>Tracheophyta</taxon>
        <taxon>Spermatophyta</taxon>
        <taxon>Magnoliopsida</taxon>
        <taxon>eudicotyledons</taxon>
        <taxon>Gunneridae</taxon>
        <taxon>Pentapetalae</taxon>
        <taxon>asterids</taxon>
        <taxon>campanulids</taxon>
        <taxon>Asterales</taxon>
        <taxon>Asteraceae</taxon>
        <taxon>Asteroideae</taxon>
        <taxon>Anthemideae</taxon>
        <taxon>Anthemidinae</taxon>
        <taxon>Tanacetum</taxon>
    </lineage>
</organism>
<dbReference type="SMART" id="SM00369">
    <property type="entry name" value="LRR_TYP"/>
    <property type="match status" value="3"/>
</dbReference>
<keyword evidence="5" id="KW-1185">Reference proteome</keyword>
<name>A0ABQ5GUZ4_9ASTR</name>
<accession>A0ABQ5GUZ4</accession>
<evidence type="ECO:0000256" key="2">
    <source>
        <dbReference type="ARBA" id="ARBA00022737"/>
    </source>
</evidence>
<evidence type="ECO:0000313" key="5">
    <source>
        <dbReference type="Proteomes" id="UP001151760"/>
    </source>
</evidence>
<reference evidence="4" key="2">
    <citation type="submission" date="2022-01" db="EMBL/GenBank/DDBJ databases">
        <authorList>
            <person name="Yamashiro T."/>
            <person name="Shiraishi A."/>
            <person name="Satake H."/>
            <person name="Nakayama K."/>
        </authorList>
    </citation>
    <scope>NUCLEOTIDE SEQUENCE</scope>
</reference>
<dbReference type="PANTHER" id="PTHR45752:SF195">
    <property type="entry name" value="LEUCINE-RICH REPEAT (LRR) FAMILY PROTEIN-RELATED"/>
    <property type="match status" value="1"/>
</dbReference>
<dbReference type="EMBL" id="BQNB010018887">
    <property type="protein sequence ID" value="GJT79314.1"/>
    <property type="molecule type" value="Genomic_DNA"/>
</dbReference>
<sequence length="518" mass="58741">MSLTKTGNFIGLENLEELKLGLSENLEELDSSIGCLQKLVLLDLSGCKRLKRLPWKMIGKLTSLQTLHLRYDPNILEISHEIGSLTSLKHLNLGENKFNILPNSICQLHQLTTLELSKCSNLESIPNLPPNIESLYATYCIYLVNLPSNISELQTLKDLWLDNCLKLGSEGFTQVIGLRNLERLNMKNCNVSQVSSGIGNLVSLKYLDLAENPFKSLPESFSNLSQLFGLSVMDCSELQLLPPLPSQLTHIKAANCLSLDVMPFDSMQKAYIFRSKAFKVTNLSLLPSASKHVFFMYYYLTCLNAIQESRLMSTKGLYIGLSGEELPDWCTHGNSGNILSFVAPIQFDSKICGLILCANRDEYEYKDDEYEDKDDEYEGWICPVIYNKTKGTSHRFRDEYEDDEYDHDKYDPDKYEGWVMFYPFDGTTLVVEAGDTVEVDLSSNTKSCGLRWVYEDDVVDSGLVLKDVSITELNDEEVRPFPIPDDEYLSYNLSPWYLDLEQFVMQGIPSSSRADELA</sequence>
<evidence type="ECO:0000256" key="1">
    <source>
        <dbReference type="ARBA" id="ARBA00022614"/>
    </source>
</evidence>
<evidence type="ECO:0000313" key="4">
    <source>
        <dbReference type="EMBL" id="GJT79314.1"/>
    </source>
</evidence>
<dbReference type="Gene3D" id="3.80.10.10">
    <property type="entry name" value="Ribonuclease Inhibitor"/>
    <property type="match status" value="2"/>
</dbReference>
<proteinExistence type="predicted"/>
<dbReference type="InterPro" id="IPR032675">
    <property type="entry name" value="LRR_dom_sf"/>
</dbReference>
<feature type="domain" description="Disease resistance R13L4/SHOC-2-like LRR" evidence="3">
    <location>
        <begin position="31"/>
        <end position="159"/>
    </location>
</feature>
<dbReference type="SUPFAM" id="SSF52058">
    <property type="entry name" value="L domain-like"/>
    <property type="match status" value="1"/>
</dbReference>
<keyword evidence="2" id="KW-0677">Repeat</keyword>
<keyword evidence="1" id="KW-0433">Leucine-rich repeat</keyword>
<dbReference type="InterPro" id="IPR001611">
    <property type="entry name" value="Leu-rich_rpt"/>
</dbReference>
<dbReference type="InterPro" id="IPR003591">
    <property type="entry name" value="Leu-rich_rpt_typical-subtyp"/>
</dbReference>